<accession>A0A173RY59</accession>
<evidence type="ECO:0000313" key="1">
    <source>
        <dbReference type="EMBL" id="CUM82555.1"/>
    </source>
</evidence>
<name>A0A173RY59_9FIRM</name>
<reference evidence="1 2" key="1">
    <citation type="submission" date="2015-09" db="EMBL/GenBank/DDBJ databases">
        <authorList>
            <consortium name="Pathogen Informatics"/>
        </authorList>
    </citation>
    <scope>NUCLEOTIDE SEQUENCE [LARGE SCALE GENOMIC DNA]</scope>
    <source>
        <strain evidence="1 2">2789STDY5608863</strain>
    </source>
</reference>
<proteinExistence type="predicted"/>
<protein>
    <submittedName>
        <fullName evidence="1">Uncharacterized protein</fullName>
    </submittedName>
</protein>
<dbReference type="Proteomes" id="UP000095495">
    <property type="component" value="Unassembled WGS sequence"/>
</dbReference>
<dbReference type="AlphaFoldDB" id="A0A173RY59"/>
<evidence type="ECO:0000313" key="2">
    <source>
        <dbReference type="Proteomes" id="UP000095495"/>
    </source>
</evidence>
<dbReference type="EMBL" id="CYXV01000003">
    <property type="protein sequence ID" value="CUM82555.1"/>
    <property type="molecule type" value="Genomic_DNA"/>
</dbReference>
<dbReference type="RefSeq" id="WP_055261636.1">
    <property type="nucleotide sequence ID" value="NZ_CYXV01000003.1"/>
</dbReference>
<gene>
    <name evidence="1" type="ORF">ERS852420_00921</name>
</gene>
<sequence>MRPPEIKTSTEEERRQYIKDTFPCIADCDMCGLCTVFRGKDPEHAYADYISGKRSYLEVSGDYR</sequence>
<organism evidence="1 2">
    <name type="scientific">Roseburia faecis</name>
    <dbReference type="NCBI Taxonomy" id="301302"/>
    <lineage>
        <taxon>Bacteria</taxon>
        <taxon>Bacillati</taxon>
        <taxon>Bacillota</taxon>
        <taxon>Clostridia</taxon>
        <taxon>Lachnospirales</taxon>
        <taxon>Lachnospiraceae</taxon>
        <taxon>Roseburia</taxon>
    </lineage>
</organism>